<sequence>MPRRKKEIPELKKAATPEGRMNQLTTLAVDLAEEQLRAGTIAPSTLNVLLRYGTVENELALENLRSKNKLNASKVSQIETEVKGRGDSEEVLNALRGYAPSDTFD</sequence>
<name>A0A8S5PEH0_9CAUD</name>
<accession>A0A8S5PEH0</accession>
<dbReference type="EMBL" id="BK015411">
    <property type="protein sequence ID" value="DAE05470.1"/>
    <property type="molecule type" value="Genomic_DNA"/>
</dbReference>
<protein>
    <submittedName>
        <fullName evidence="1">Uncharacterized protein</fullName>
    </submittedName>
</protein>
<evidence type="ECO:0000313" key="1">
    <source>
        <dbReference type="EMBL" id="DAE05470.1"/>
    </source>
</evidence>
<proteinExistence type="predicted"/>
<organism evidence="1">
    <name type="scientific">Siphoviridae sp. ctLOE2</name>
    <dbReference type="NCBI Taxonomy" id="2825454"/>
    <lineage>
        <taxon>Viruses</taxon>
        <taxon>Duplodnaviria</taxon>
        <taxon>Heunggongvirae</taxon>
        <taxon>Uroviricota</taxon>
        <taxon>Caudoviricetes</taxon>
    </lineage>
</organism>
<reference evidence="1" key="1">
    <citation type="journal article" date="2021" name="Proc. Natl. Acad. Sci. U.S.A.">
        <title>A Catalog of Tens of Thousands of Viruses from Human Metagenomes Reveals Hidden Associations with Chronic Diseases.</title>
        <authorList>
            <person name="Tisza M.J."/>
            <person name="Buck C.B."/>
        </authorList>
    </citation>
    <scope>NUCLEOTIDE SEQUENCE</scope>
    <source>
        <strain evidence="1">CtLOE2</strain>
    </source>
</reference>